<name>A0A0R2RJP4_9BACT</name>
<dbReference type="Proteomes" id="UP000051269">
    <property type="component" value="Unassembled WGS sequence"/>
</dbReference>
<evidence type="ECO:0000313" key="1">
    <source>
        <dbReference type="EMBL" id="KRO62805.1"/>
    </source>
</evidence>
<gene>
    <name evidence="1" type="ORF">ABR82_02250</name>
</gene>
<accession>A0A0R2RJP4</accession>
<dbReference type="AlphaFoldDB" id="A0A0R2RJP4"/>
<proteinExistence type="predicted"/>
<protein>
    <submittedName>
        <fullName evidence="1">Uncharacterized protein</fullName>
    </submittedName>
</protein>
<organism evidence="1 2">
    <name type="scientific">Verrucomicrobia subdivision 6 bacterium BACL9 MAG-120507-bin52</name>
    <dbReference type="NCBI Taxonomy" id="1655590"/>
    <lineage>
        <taxon>Bacteria</taxon>
        <taxon>Pseudomonadati</taxon>
        <taxon>Verrucomicrobiota</taxon>
        <taxon>Verrucomicrobiia</taxon>
        <taxon>Verrucomicrobiales</taxon>
        <taxon>Verrucomicrobia subdivision 6</taxon>
    </lineage>
</organism>
<evidence type="ECO:0000313" key="2">
    <source>
        <dbReference type="Proteomes" id="UP000051269"/>
    </source>
</evidence>
<reference evidence="1 2" key="1">
    <citation type="submission" date="2015-10" db="EMBL/GenBank/DDBJ databases">
        <title>Metagenome-Assembled Genomes uncover a global brackish microbiome.</title>
        <authorList>
            <person name="Hugerth L.W."/>
            <person name="Larsson J."/>
            <person name="Alneberg J."/>
            <person name="Lindh M.V."/>
            <person name="Legrand C."/>
            <person name="Pinhassi J."/>
            <person name="Andersson A.F."/>
        </authorList>
    </citation>
    <scope>NUCLEOTIDE SEQUENCE [LARGE SCALE GENOMIC DNA]</scope>
    <source>
        <strain evidence="1">BACL18 MAG-120507-bin52</strain>
    </source>
</reference>
<sequence>MRTTLDLAKPVLEELKAWQKREGRTLGELASQLLAEGLRAKKKSGVREDGPRLQWRSQPMGAKINLHDKDAVFRAMGEG</sequence>
<dbReference type="EMBL" id="LIBO01000032">
    <property type="protein sequence ID" value="KRO62805.1"/>
    <property type="molecule type" value="Genomic_DNA"/>
</dbReference>
<comment type="caution">
    <text evidence="1">The sequence shown here is derived from an EMBL/GenBank/DDBJ whole genome shotgun (WGS) entry which is preliminary data.</text>
</comment>